<protein>
    <submittedName>
        <fullName evidence="2">Str. FM013</fullName>
    </submittedName>
</protein>
<keyword evidence="3" id="KW-1185">Reference proteome</keyword>
<sequence>MSIAITPTTKHPTTEITIDDHRKREEMSAISGSYLEPSKPDLRNRARTSNTSTRHSLDRQPIPVQYAARSKQGPF</sequence>
<feature type="compositionally biased region" description="Basic and acidic residues" evidence="1">
    <location>
        <begin position="18"/>
        <end position="27"/>
    </location>
</feature>
<dbReference type="AlphaFoldDB" id="A0A0G4PLL7"/>
<name>A0A0G4PLL7_PENC3</name>
<feature type="compositionally biased region" description="Low complexity" evidence="1">
    <location>
        <begin position="1"/>
        <end position="16"/>
    </location>
</feature>
<accession>A0A0G4PLL7</accession>
<gene>
    <name evidence="2" type="ORF">PCAMFM013_S020g000210</name>
</gene>
<dbReference type="Proteomes" id="UP000053732">
    <property type="component" value="Unassembled WGS sequence"/>
</dbReference>
<reference evidence="2 3" key="1">
    <citation type="journal article" date="2014" name="Nat. Commun.">
        <title>Multiple recent horizontal transfers of a large genomic region in cheese making fungi.</title>
        <authorList>
            <person name="Cheeseman K."/>
            <person name="Ropars J."/>
            <person name="Renault P."/>
            <person name="Dupont J."/>
            <person name="Gouzy J."/>
            <person name="Branca A."/>
            <person name="Abraham A.L."/>
            <person name="Ceppi M."/>
            <person name="Conseiller E."/>
            <person name="Debuchy R."/>
            <person name="Malagnac F."/>
            <person name="Goarin A."/>
            <person name="Silar P."/>
            <person name="Lacoste S."/>
            <person name="Sallet E."/>
            <person name="Bensimon A."/>
            <person name="Giraud T."/>
            <person name="Brygoo Y."/>
        </authorList>
    </citation>
    <scope>NUCLEOTIDE SEQUENCE [LARGE SCALE GENOMIC DNA]</scope>
    <source>
        <strain evidence="3">FM 013</strain>
    </source>
</reference>
<dbReference type="EMBL" id="HG793153">
    <property type="protein sequence ID" value="CRL27051.1"/>
    <property type="molecule type" value="Genomic_DNA"/>
</dbReference>
<evidence type="ECO:0000313" key="3">
    <source>
        <dbReference type="Proteomes" id="UP000053732"/>
    </source>
</evidence>
<feature type="region of interest" description="Disordered" evidence="1">
    <location>
        <begin position="1"/>
        <end position="75"/>
    </location>
</feature>
<organism evidence="2 3">
    <name type="scientific">Penicillium camemberti (strain FM 013)</name>
    <dbReference type="NCBI Taxonomy" id="1429867"/>
    <lineage>
        <taxon>Eukaryota</taxon>
        <taxon>Fungi</taxon>
        <taxon>Dikarya</taxon>
        <taxon>Ascomycota</taxon>
        <taxon>Pezizomycotina</taxon>
        <taxon>Eurotiomycetes</taxon>
        <taxon>Eurotiomycetidae</taxon>
        <taxon>Eurotiales</taxon>
        <taxon>Aspergillaceae</taxon>
        <taxon>Penicillium</taxon>
    </lineage>
</organism>
<proteinExistence type="predicted"/>
<evidence type="ECO:0000256" key="1">
    <source>
        <dbReference type="SAM" id="MobiDB-lite"/>
    </source>
</evidence>
<evidence type="ECO:0000313" key="2">
    <source>
        <dbReference type="EMBL" id="CRL27051.1"/>
    </source>
</evidence>